<feature type="transmembrane region" description="Helical" evidence="12">
    <location>
        <begin position="712"/>
        <end position="733"/>
    </location>
</feature>
<dbReference type="PROSITE" id="PS51038">
    <property type="entry name" value="BAH"/>
    <property type="match status" value="2"/>
</dbReference>
<dbReference type="GO" id="GO:0003886">
    <property type="term" value="F:DNA (cytosine-5-)-methyltransferase activity"/>
    <property type="evidence" value="ECO:0007669"/>
    <property type="project" value="UniProtKB-EC"/>
</dbReference>
<evidence type="ECO:0000313" key="14">
    <source>
        <dbReference type="Proteomes" id="UP000095280"/>
    </source>
</evidence>
<evidence type="ECO:0000256" key="8">
    <source>
        <dbReference type="ARBA" id="ARBA00023242"/>
    </source>
</evidence>
<comment type="subcellular location">
    <subcellularLocation>
        <location evidence="1">Nucleus</location>
    </subcellularLocation>
</comment>
<evidence type="ECO:0000256" key="6">
    <source>
        <dbReference type="ARBA" id="ARBA00022737"/>
    </source>
</evidence>
<evidence type="ECO:0000256" key="3">
    <source>
        <dbReference type="ARBA" id="ARBA00022603"/>
    </source>
</evidence>
<dbReference type="GO" id="GO:0003677">
    <property type="term" value="F:DNA binding"/>
    <property type="evidence" value="ECO:0007669"/>
    <property type="project" value="UniProtKB-KW"/>
</dbReference>
<dbReference type="SUPFAM" id="SSF53335">
    <property type="entry name" value="S-adenosyl-L-methionine-dependent methyltransferases"/>
    <property type="match status" value="1"/>
</dbReference>
<evidence type="ECO:0000313" key="15">
    <source>
        <dbReference type="WBParaSite" id="maker-uti_cns_0003519-snap-gene-0.7-mRNA-1"/>
    </source>
</evidence>
<dbReference type="GO" id="GO:0003682">
    <property type="term" value="F:chromatin binding"/>
    <property type="evidence" value="ECO:0007669"/>
    <property type="project" value="InterPro"/>
</dbReference>
<dbReference type="GO" id="GO:0006346">
    <property type="term" value="P:DNA methylation-dependent constitutive heterochromatin formation"/>
    <property type="evidence" value="ECO:0007669"/>
    <property type="project" value="InterPro"/>
</dbReference>
<dbReference type="GO" id="GO:0044027">
    <property type="term" value="P:negative regulation of gene expression via chromosomal CpG island methylation"/>
    <property type="evidence" value="ECO:0007669"/>
    <property type="project" value="TreeGrafter"/>
</dbReference>
<dbReference type="PRINTS" id="PR00105">
    <property type="entry name" value="C5METTRFRASE"/>
</dbReference>
<dbReference type="WBParaSite" id="maker-uti_cns_0003519-snap-gene-0.7-mRNA-1">
    <property type="protein sequence ID" value="maker-uti_cns_0003519-snap-gene-0.7-mRNA-1"/>
    <property type="gene ID" value="maker-uti_cns_0003519-snap-gene-0.7"/>
</dbReference>
<dbReference type="PIRSF" id="PIRSF037404">
    <property type="entry name" value="DNMT1"/>
    <property type="match status" value="1"/>
</dbReference>
<feature type="compositionally biased region" description="Acidic residues" evidence="11">
    <location>
        <begin position="380"/>
        <end position="401"/>
    </location>
</feature>
<dbReference type="InterPro" id="IPR050390">
    <property type="entry name" value="C5-Methyltransferase"/>
</dbReference>
<dbReference type="PANTHER" id="PTHR10629:SF52">
    <property type="entry name" value="DNA (CYTOSINE-5)-METHYLTRANSFERASE 1"/>
    <property type="match status" value="1"/>
</dbReference>
<evidence type="ECO:0000256" key="11">
    <source>
        <dbReference type="SAM" id="MobiDB-lite"/>
    </source>
</evidence>
<dbReference type="Gene3D" id="2.30.30.490">
    <property type="match status" value="3"/>
</dbReference>
<feature type="transmembrane region" description="Helical" evidence="12">
    <location>
        <begin position="685"/>
        <end position="706"/>
    </location>
</feature>
<dbReference type="Gene3D" id="3.40.50.150">
    <property type="entry name" value="Vaccinia Virus protein VP39"/>
    <property type="match status" value="1"/>
</dbReference>
<feature type="domain" description="BAH" evidence="13">
    <location>
        <begin position="784"/>
        <end position="911"/>
    </location>
</feature>
<dbReference type="Proteomes" id="UP000095280">
    <property type="component" value="Unplaced"/>
</dbReference>
<feature type="compositionally biased region" description="Polar residues" evidence="11">
    <location>
        <begin position="149"/>
        <end position="160"/>
    </location>
</feature>
<accession>A0A1I8GWX0</accession>
<dbReference type="Gene3D" id="1.10.10.2230">
    <property type="match status" value="1"/>
</dbReference>
<dbReference type="Pfam" id="PF12047">
    <property type="entry name" value="DNMT1-RFD"/>
    <property type="match status" value="1"/>
</dbReference>
<protein>
    <recommendedName>
        <fullName evidence="2">DNA (cytosine-5-)-methyltransferase</fullName>
        <ecNumber evidence="2">2.1.1.37</ecNumber>
    </recommendedName>
</protein>
<comment type="similarity">
    <text evidence="10">Belongs to the class I-like SAM-binding methyltransferase superfamily. C5-methyltransferase family.</text>
</comment>
<evidence type="ECO:0000259" key="13">
    <source>
        <dbReference type="PROSITE" id="PS51038"/>
    </source>
</evidence>
<feature type="transmembrane region" description="Helical" evidence="12">
    <location>
        <begin position="625"/>
        <end position="646"/>
    </location>
</feature>
<evidence type="ECO:0000256" key="12">
    <source>
        <dbReference type="SAM" id="Phobius"/>
    </source>
</evidence>
<keyword evidence="14" id="KW-1185">Reference proteome</keyword>
<dbReference type="AlphaFoldDB" id="A0A1I8GWX0"/>
<feature type="compositionally biased region" description="Basic and acidic residues" evidence="11">
    <location>
        <begin position="118"/>
        <end position="137"/>
    </location>
</feature>
<proteinExistence type="inferred from homology"/>
<keyword evidence="12" id="KW-1133">Transmembrane helix</keyword>
<feature type="domain" description="BAH" evidence="13">
    <location>
        <begin position="248"/>
        <end position="377"/>
    </location>
</feature>
<dbReference type="PROSITE" id="PS51679">
    <property type="entry name" value="SAM_MT_C5"/>
    <property type="match status" value="1"/>
</dbReference>
<keyword evidence="6" id="KW-0677">Repeat</keyword>
<sequence>MVACCRMGPIDEWWLSGFDGGQRAIVGFSTVYGEYILAKPHSEYSRKEEAVEYEELLELVAPISADAVQSHASFLIEQVRAMDDEEGTELMRQPCMQTLVELGGLNEDADSEEADQENVDRPTGRRDRRSRAPERRPQPRRHRRIVQAKPQQAAQSADTKATVTPLVRSVFDSIFQHQLDDDAGAADFVTSTKADMFLRLARLNAAALVQAGDPVEFLGEPIQRRPPSVAAGRRLRLYYSAVRLGSRCRLSIGDFVLWRSSWRDARPGSWRAARITRLYSEGSGPQLQARFHGSAFLHGEDTILGRTADPCELFATNDECCSAELAAVVMRLEVARRSAGDRLVTASAAEMEANASAGRLFYQKVYLPDKGFFIDPPNDQAEEEPADPDADADGNQDDEDSYRDCSTCSARRRSCLEAVPRPCRALTAAASAASTAGANKQRYSAFRWRGQVYKLLGCCYLEPGSHKFANESTRRASQQQQQQPAKADKDSPYPDSVYTERYRKTAYVKGSNESTPAPYQVSCFVFSLAFTTIFTITDFFTITNILTFNTHSLISSHSLISPHSPISSHSTISSHSPISSHSLILHSPISHSINSHLPITFTNLLAFTNLSTLTNLLAFTNLSTLTNLLAFTILSTFTNLLAFTNLSTFTNLLAFTILSTFTNLLAFTILSTFTNLLAFTILSTFTNLLAFTILSTFTNLLAFTILSTFTNLLAFTILSTFTNLLAFTILSTFTNLLAFTNVSTLTNLLAFTILSTFTNLLAFTNLSTFTNLLHSPSHQSACHHSLHIHQSACIHHSLHIYQSLRIGRIVEIFKRGPSFPLRIRLKMFYRPEDAVATLDSDRLRPLHLLYCSDEECSVVVSERVRGLCTVVHADELEGLYTSPEQFFLSGPDRFYYDTQFDADTGQMESVCVEQESVDLQAMRDEAAQLAQVKPLRCLDVFSGCGGLSEGLHQAGAAVTHWAIERDPDAAKAFALNHPDCAVLTDDCNRLLRLAMDGVSETPDSRRLPIPQRGQVQLLCGGPPCQGYSGMNRFSAREASKLKNSLVASFLSYADFYRPDYFLLENVRNFAAYNKSCVLQLTMRCLLAMGYQL</sequence>
<feature type="compositionally biased region" description="Acidic residues" evidence="11">
    <location>
        <begin position="107"/>
        <end position="117"/>
    </location>
</feature>
<name>A0A1I8GWX0_9PLAT</name>
<dbReference type="InterPro" id="IPR043151">
    <property type="entry name" value="BAH_sf"/>
</dbReference>
<feature type="transmembrane region" description="Helical" evidence="12">
    <location>
        <begin position="652"/>
        <end position="673"/>
    </location>
</feature>
<dbReference type="Pfam" id="PF01426">
    <property type="entry name" value="BAH"/>
    <property type="match status" value="1"/>
</dbReference>
<feature type="compositionally biased region" description="Basic and acidic residues" evidence="11">
    <location>
        <begin position="486"/>
        <end position="496"/>
    </location>
</feature>
<keyword evidence="8" id="KW-0539">Nucleus</keyword>
<feature type="region of interest" description="Disordered" evidence="11">
    <location>
        <begin position="105"/>
        <end position="160"/>
    </location>
</feature>
<feature type="region of interest" description="Disordered" evidence="11">
    <location>
        <begin position="470"/>
        <end position="496"/>
    </location>
</feature>
<evidence type="ECO:0000256" key="4">
    <source>
        <dbReference type="ARBA" id="ARBA00022679"/>
    </source>
</evidence>
<dbReference type="SMART" id="SM00439">
    <property type="entry name" value="BAH"/>
    <property type="match status" value="2"/>
</dbReference>
<keyword evidence="4 10" id="KW-0808">Transferase</keyword>
<evidence type="ECO:0000256" key="5">
    <source>
        <dbReference type="ARBA" id="ARBA00022691"/>
    </source>
</evidence>
<feature type="region of interest" description="Disordered" evidence="11">
    <location>
        <begin position="374"/>
        <end position="403"/>
    </location>
</feature>
<keyword evidence="5 10" id="KW-0949">S-adenosyl-L-methionine</keyword>
<dbReference type="GO" id="GO:0032259">
    <property type="term" value="P:methylation"/>
    <property type="evidence" value="ECO:0007669"/>
    <property type="project" value="UniProtKB-KW"/>
</dbReference>
<keyword evidence="12" id="KW-0472">Membrane</keyword>
<evidence type="ECO:0000256" key="1">
    <source>
        <dbReference type="ARBA" id="ARBA00004123"/>
    </source>
</evidence>
<dbReference type="PANTHER" id="PTHR10629">
    <property type="entry name" value="CYTOSINE-SPECIFIC METHYLTRANSFERASE"/>
    <property type="match status" value="1"/>
</dbReference>
<dbReference type="InterPro" id="IPR029063">
    <property type="entry name" value="SAM-dependent_MTases_sf"/>
</dbReference>
<keyword evidence="12" id="KW-0812">Transmembrane</keyword>
<dbReference type="InterPro" id="IPR022702">
    <property type="entry name" value="Cytosine_MeTrfase1_RFD"/>
</dbReference>
<dbReference type="InterPro" id="IPR001525">
    <property type="entry name" value="C5_MeTfrase"/>
</dbReference>
<keyword evidence="7" id="KW-0238">DNA-binding</keyword>
<evidence type="ECO:0000256" key="2">
    <source>
        <dbReference type="ARBA" id="ARBA00011975"/>
    </source>
</evidence>
<feature type="active site" evidence="9 10">
    <location>
        <position position="1024"/>
    </location>
</feature>
<dbReference type="Pfam" id="PF00145">
    <property type="entry name" value="DNA_methylase"/>
    <property type="match status" value="1"/>
</dbReference>
<dbReference type="GO" id="GO:0005634">
    <property type="term" value="C:nucleus"/>
    <property type="evidence" value="ECO:0007669"/>
    <property type="project" value="UniProtKB-SubCell"/>
</dbReference>
<dbReference type="InterPro" id="IPR001025">
    <property type="entry name" value="BAH_dom"/>
</dbReference>
<evidence type="ECO:0000256" key="7">
    <source>
        <dbReference type="ARBA" id="ARBA00023125"/>
    </source>
</evidence>
<reference evidence="15" key="1">
    <citation type="submission" date="2016-11" db="UniProtKB">
        <authorList>
            <consortium name="WormBaseParasite"/>
        </authorList>
    </citation>
    <scope>IDENTIFICATION</scope>
</reference>
<evidence type="ECO:0000256" key="9">
    <source>
        <dbReference type="PIRSR" id="PIRSR037404-1"/>
    </source>
</evidence>
<evidence type="ECO:0000256" key="10">
    <source>
        <dbReference type="PROSITE-ProRule" id="PRU01016"/>
    </source>
</evidence>
<organism evidence="14 15">
    <name type="scientific">Macrostomum lignano</name>
    <dbReference type="NCBI Taxonomy" id="282301"/>
    <lineage>
        <taxon>Eukaryota</taxon>
        <taxon>Metazoa</taxon>
        <taxon>Spiralia</taxon>
        <taxon>Lophotrochozoa</taxon>
        <taxon>Platyhelminthes</taxon>
        <taxon>Rhabditophora</taxon>
        <taxon>Macrostomorpha</taxon>
        <taxon>Macrostomida</taxon>
        <taxon>Macrostomidae</taxon>
        <taxon>Macrostomum</taxon>
    </lineage>
</organism>
<dbReference type="EC" id="2.1.1.37" evidence="2"/>
<feature type="transmembrane region" description="Helical" evidence="12">
    <location>
        <begin position="745"/>
        <end position="766"/>
    </location>
</feature>
<keyword evidence="3 10" id="KW-0489">Methyltransferase</keyword>